<dbReference type="InterPro" id="IPR018950">
    <property type="entry name" value="DiS-bond_isomerase_DsbC/G_N"/>
</dbReference>
<feature type="domain" description="Disulphide bond isomerase DsbC/G N-terminal" evidence="5">
    <location>
        <begin position="17"/>
        <end position="84"/>
    </location>
</feature>
<dbReference type="Gene3D" id="3.10.450.70">
    <property type="entry name" value="Disulphide bond isomerase, DsbC/G, N-terminal"/>
    <property type="match status" value="1"/>
</dbReference>
<dbReference type="InterPro" id="IPR036249">
    <property type="entry name" value="Thioredoxin-like_sf"/>
</dbReference>
<dbReference type="Pfam" id="PF13098">
    <property type="entry name" value="Thioredoxin_2"/>
    <property type="match status" value="1"/>
</dbReference>
<keyword evidence="3" id="KW-0732">Signal</keyword>
<protein>
    <recommendedName>
        <fullName evidence="8">Thioredoxin-like fold domain-containing protein</fullName>
    </recommendedName>
</protein>
<feature type="non-terminal residue" evidence="7">
    <location>
        <position position="148"/>
    </location>
</feature>
<name>A0A382WY46_9ZZZZ</name>
<evidence type="ECO:0000259" key="6">
    <source>
        <dbReference type="Pfam" id="PF13098"/>
    </source>
</evidence>
<dbReference type="Pfam" id="PF10411">
    <property type="entry name" value="DsbC_N"/>
    <property type="match status" value="1"/>
</dbReference>
<dbReference type="PANTHER" id="PTHR35272">
    <property type="entry name" value="THIOL:DISULFIDE INTERCHANGE PROTEIN DSBC-RELATED"/>
    <property type="match status" value="1"/>
</dbReference>
<comment type="similarity">
    <text evidence="2">Belongs to the thioredoxin family. DsbC subfamily.</text>
</comment>
<proteinExistence type="inferred from homology"/>
<dbReference type="InterPro" id="IPR051470">
    <property type="entry name" value="Thiol:disulfide_interchange"/>
</dbReference>
<evidence type="ECO:0000256" key="1">
    <source>
        <dbReference type="ARBA" id="ARBA00004418"/>
    </source>
</evidence>
<sequence>MYKSLLFLFLLYVNSAYANIEEIIDRLLPYFPSISAEQINESQLDGFYEVTITEPWIEVMYISSDARYVLQGTVTDLVSMSNLSAIRINATRKQILDNIDENTKIVFKAVNEHYIVHVFTDVDCPYCAKLHNNMAEMNALGITVKYLA</sequence>
<feature type="domain" description="Thioredoxin-like fold" evidence="6">
    <location>
        <begin position="111"/>
        <end position="140"/>
    </location>
</feature>
<evidence type="ECO:0000256" key="4">
    <source>
        <dbReference type="ARBA" id="ARBA00022764"/>
    </source>
</evidence>
<comment type="subcellular location">
    <subcellularLocation>
        <location evidence="1">Periplasm</location>
    </subcellularLocation>
</comment>
<dbReference type="AlphaFoldDB" id="A0A382WY46"/>
<dbReference type="InterPro" id="IPR009094">
    <property type="entry name" value="DiS-bond_isomerase_DsbC/G_N_sf"/>
</dbReference>
<keyword evidence="4" id="KW-0574">Periplasm</keyword>
<dbReference type="Gene3D" id="3.40.30.10">
    <property type="entry name" value="Glutaredoxin"/>
    <property type="match status" value="1"/>
</dbReference>
<evidence type="ECO:0008006" key="8">
    <source>
        <dbReference type="Google" id="ProtNLM"/>
    </source>
</evidence>
<gene>
    <name evidence="7" type="ORF">METZ01_LOCUS416119</name>
</gene>
<evidence type="ECO:0000256" key="2">
    <source>
        <dbReference type="ARBA" id="ARBA00009813"/>
    </source>
</evidence>
<evidence type="ECO:0000259" key="5">
    <source>
        <dbReference type="Pfam" id="PF10411"/>
    </source>
</evidence>
<evidence type="ECO:0000313" key="7">
    <source>
        <dbReference type="EMBL" id="SVD63265.1"/>
    </source>
</evidence>
<accession>A0A382WY46</accession>
<dbReference type="SUPFAM" id="SSF54423">
    <property type="entry name" value="DsbC/DsbG N-terminal domain-like"/>
    <property type="match status" value="1"/>
</dbReference>
<organism evidence="7">
    <name type="scientific">marine metagenome</name>
    <dbReference type="NCBI Taxonomy" id="408172"/>
    <lineage>
        <taxon>unclassified sequences</taxon>
        <taxon>metagenomes</taxon>
        <taxon>ecological metagenomes</taxon>
    </lineage>
</organism>
<evidence type="ECO:0000256" key="3">
    <source>
        <dbReference type="ARBA" id="ARBA00022729"/>
    </source>
</evidence>
<dbReference type="SUPFAM" id="SSF52833">
    <property type="entry name" value="Thioredoxin-like"/>
    <property type="match status" value="1"/>
</dbReference>
<dbReference type="PANTHER" id="PTHR35272:SF3">
    <property type="entry name" value="THIOL:DISULFIDE INTERCHANGE PROTEIN DSBC"/>
    <property type="match status" value="1"/>
</dbReference>
<dbReference type="GO" id="GO:0042597">
    <property type="term" value="C:periplasmic space"/>
    <property type="evidence" value="ECO:0007669"/>
    <property type="project" value="UniProtKB-SubCell"/>
</dbReference>
<reference evidence="7" key="1">
    <citation type="submission" date="2018-05" db="EMBL/GenBank/DDBJ databases">
        <authorList>
            <person name="Lanie J.A."/>
            <person name="Ng W.-L."/>
            <person name="Kazmierczak K.M."/>
            <person name="Andrzejewski T.M."/>
            <person name="Davidsen T.M."/>
            <person name="Wayne K.J."/>
            <person name="Tettelin H."/>
            <person name="Glass J.I."/>
            <person name="Rusch D."/>
            <person name="Podicherti R."/>
            <person name="Tsui H.-C.T."/>
            <person name="Winkler M.E."/>
        </authorList>
    </citation>
    <scope>NUCLEOTIDE SEQUENCE</scope>
</reference>
<dbReference type="EMBL" id="UINC01163127">
    <property type="protein sequence ID" value="SVD63265.1"/>
    <property type="molecule type" value="Genomic_DNA"/>
</dbReference>
<dbReference type="InterPro" id="IPR012336">
    <property type="entry name" value="Thioredoxin-like_fold"/>
</dbReference>